<reference evidence="2" key="1">
    <citation type="journal article" date="2015" name="Nat. Genet.">
        <title>The genome and transcriptome of the zoonotic hookworm Ancylostoma ceylanicum identify infection-specific gene families.</title>
        <authorList>
            <person name="Schwarz E.M."/>
            <person name="Hu Y."/>
            <person name="Antoshechkin I."/>
            <person name="Miller M.M."/>
            <person name="Sternberg P.W."/>
            <person name="Aroian R.V."/>
        </authorList>
    </citation>
    <scope>NUCLEOTIDE SEQUENCE</scope>
    <source>
        <strain evidence="2">HY135</strain>
    </source>
</reference>
<protein>
    <submittedName>
        <fullName evidence="1">Uncharacterized protein</fullName>
    </submittedName>
</protein>
<dbReference type="EMBL" id="JARK01001368">
    <property type="protein sequence ID" value="EYC16936.1"/>
    <property type="molecule type" value="Genomic_DNA"/>
</dbReference>
<keyword evidence="2" id="KW-1185">Reference proteome</keyword>
<comment type="caution">
    <text evidence="1">The sequence shown here is derived from an EMBL/GenBank/DDBJ whole genome shotgun (WGS) entry which is preliminary data.</text>
</comment>
<sequence>MSTVIIDMVYKALVEKTRQEIGTNNVDAVYIEAVCGHTNQRVLSLYNYDKNLNFKASRQVKIYVDESYGGKLKRLYDFGPHCSKR</sequence>
<proteinExistence type="predicted"/>
<accession>A0A016UPT5</accession>
<dbReference type="AlphaFoldDB" id="A0A016UPT5"/>
<gene>
    <name evidence="1" type="primary">Acey_s0032.g2577</name>
    <name evidence="1" type="ORF">Y032_0032g2577</name>
</gene>
<name>A0A016UPT5_9BILA</name>
<organism evidence="1 2">
    <name type="scientific">Ancylostoma ceylanicum</name>
    <dbReference type="NCBI Taxonomy" id="53326"/>
    <lineage>
        <taxon>Eukaryota</taxon>
        <taxon>Metazoa</taxon>
        <taxon>Ecdysozoa</taxon>
        <taxon>Nematoda</taxon>
        <taxon>Chromadorea</taxon>
        <taxon>Rhabditida</taxon>
        <taxon>Rhabditina</taxon>
        <taxon>Rhabditomorpha</taxon>
        <taxon>Strongyloidea</taxon>
        <taxon>Ancylostomatidae</taxon>
        <taxon>Ancylostomatinae</taxon>
        <taxon>Ancylostoma</taxon>
    </lineage>
</organism>
<evidence type="ECO:0000313" key="2">
    <source>
        <dbReference type="Proteomes" id="UP000024635"/>
    </source>
</evidence>
<evidence type="ECO:0000313" key="1">
    <source>
        <dbReference type="EMBL" id="EYC16936.1"/>
    </source>
</evidence>
<dbReference type="Proteomes" id="UP000024635">
    <property type="component" value="Unassembled WGS sequence"/>
</dbReference>